<evidence type="ECO:0000313" key="2">
    <source>
        <dbReference type="Proteomes" id="UP001592582"/>
    </source>
</evidence>
<evidence type="ECO:0000313" key="1">
    <source>
        <dbReference type="EMBL" id="MFC1407844.1"/>
    </source>
</evidence>
<organism evidence="1 2">
    <name type="scientific">Streptacidiphilus alkalitolerans</name>
    <dbReference type="NCBI Taxonomy" id="3342712"/>
    <lineage>
        <taxon>Bacteria</taxon>
        <taxon>Bacillati</taxon>
        <taxon>Actinomycetota</taxon>
        <taxon>Actinomycetes</taxon>
        <taxon>Kitasatosporales</taxon>
        <taxon>Streptomycetaceae</taxon>
        <taxon>Streptacidiphilus</taxon>
    </lineage>
</organism>
<dbReference type="InterPro" id="IPR029060">
    <property type="entry name" value="PIN-like_dom_sf"/>
</dbReference>
<dbReference type="EMBL" id="JBHEZX010000001">
    <property type="protein sequence ID" value="MFC1407844.1"/>
    <property type="molecule type" value="Genomic_DNA"/>
</dbReference>
<name>A0ABV6V2A9_9ACTN</name>
<comment type="caution">
    <text evidence="1">The sequence shown here is derived from an EMBL/GenBank/DDBJ whole genome shotgun (WGS) entry which is preliminary data.</text>
</comment>
<dbReference type="Gene3D" id="3.40.50.1010">
    <property type="entry name" value="5'-nuclease"/>
    <property type="match status" value="1"/>
</dbReference>
<dbReference type="SUPFAM" id="SSF88723">
    <property type="entry name" value="PIN domain-like"/>
    <property type="match status" value="1"/>
</dbReference>
<keyword evidence="2" id="KW-1185">Reference proteome</keyword>
<protein>
    <submittedName>
        <fullName evidence="1">Type II toxin-antitoxin system VapC family toxin</fullName>
    </submittedName>
</protein>
<accession>A0ABV6V2A9</accession>
<sequence>MSGTWVLDSEALSLYLRADRKMTARLAVALQDDVRVVSAAATVVEADHAAVHPARLDWALSRLVVVPLTLDLARAASKLLRSTGLHGHKYAIDAMVVATALALPDRPVSVLTSDVDDIATLLGDRLDRSGPGRAFSPAQVRVLPV</sequence>
<gene>
    <name evidence="1" type="ORF">ACEZDG_00960</name>
</gene>
<reference evidence="1 2" key="1">
    <citation type="submission" date="2024-09" db="EMBL/GenBank/DDBJ databases">
        <authorList>
            <person name="Lee S.D."/>
        </authorList>
    </citation>
    <scope>NUCLEOTIDE SEQUENCE [LARGE SCALE GENOMIC DNA]</scope>
    <source>
        <strain evidence="1 2">N1-1</strain>
    </source>
</reference>
<proteinExistence type="predicted"/>
<dbReference type="Proteomes" id="UP001592582">
    <property type="component" value="Unassembled WGS sequence"/>
</dbReference>